<feature type="chain" id="PRO_5045679490" evidence="2">
    <location>
        <begin position="31"/>
        <end position="117"/>
    </location>
</feature>
<protein>
    <submittedName>
        <fullName evidence="3">Uncharacterized protein</fullName>
    </submittedName>
</protein>
<dbReference type="PANTHER" id="PTHR15337:SF5">
    <property type="entry name" value="ANTERIOR GRADIENT PROTEIN 3"/>
    <property type="match status" value="1"/>
</dbReference>
<dbReference type="InterPro" id="IPR051099">
    <property type="entry name" value="AGR/TXD"/>
</dbReference>
<dbReference type="Gene3D" id="3.40.30.10">
    <property type="entry name" value="Glutaredoxin"/>
    <property type="match status" value="1"/>
</dbReference>
<reference evidence="3" key="1">
    <citation type="submission" date="2019-10" db="EMBL/GenBank/DDBJ databases">
        <authorList>
            <person name="Soares A.E.R."/>
            <person name="Aleixo A."/>
            <person name="Schneider P."/>
            <person name="Miyaki C.Y."/>
            <person name="Schneider M.P."/>
            <person name="Mello C."/>
            <person name="Vasconcelos A.T.R."/>
        </authorList>
    </citation>
    <scope>NUCLEOTIDE SEQUENCE</scope>
    <source>
        <tissue evidence="3">Muscle</tissue>
    </source>
</reference>
<evidence type="ECO:0000313" key="3">
    <source>
        <dbReference type="EMBL" id="KAJ7418826.1"/>
    </source>
</evidence>
<comment type="caution">
    <text evidence="3">The sequence shown here is derived from an EMBL/GenBank/DDBJ whole genome shotgun (WGS) entry which is preliminary data.</text>
</comment>
<evidence type="ECO:0000313" key="4">
    <source>
        <dbReference type="Proteomes" id="UP001145742"/>
    </source>
</evidence>
<feature type="signal peptide" evidence="2">
    <location>
        <begin position="1"/>
        <end position="30"/>
    </location>
</feature>
<dbReference type="PANTHER" id="PTHR15337">
    <property type="entry name" value="ANTERIOR GRADIENT PROTEIN-RELATED"/>
    <property type="match status" value="1"/>
</dbReference>
<evidence type="ECO:0000256" key="1">
    <source>
        <dbReference type="ARBA" id="ARBA00022729"/>
    </source>
</evidence>
<proteinExistence type="predicted"/>
<keyword evidence="4" id="KW-1185">Reference proteome</keyword>
<gene>
    <name evidence="3" type="ORF">WISP_57458</name>
</gene>
<organism evidence="3 4">
    <name type="scientific">Willisornis vidua</name>
    <name type="common">Xingu scale-backed antbird</name>
    <dbReference type="NCBI Taxonomy" id="1566151"/>
    <lineage>
        <taxon>Eukaryota</taxon>
        <taxon>Metazoa</taxon>
        <taxon>Chordata</taxon>
        <taxon>Craniata</taxon>
        <taxon>Vertebrata</taxon>
        <taxon>Euteleostomi</taxon>
        <taxon>Archelosauria</taxon>
        <taxon>Archosauria</taxon>
        <taxon>Dinosauria</taxon>
        <taxon>Saurischia</taxon>
        <taxon>Theropoda</taxon>
        <taxon>Coelurosauria</taxon>
        <taxon>Aves</taxon>
        <taxon>Neognathae</taxon>
        <taxon>Neoaves</taxon>
        <taxon>Telluraves</taxon>
        <taxon>Australaves</taxon>
        <taxon>Passeriformes</taxon>
        <taxon>Thamnophilidae</taxon>
        <taxon>Willisornis</taxon>
    </lineage>
</organism>
<dbReference type="EMBL" id="WHWB01033575">
    <property type="protein sequence ID" value="KAJ7418826.1"/>
    <property type="molecule type" value="Genomic_DNA"/>
</dbReference>
<dbReference type="Proteomes" id="UP001145742">
    <property type="component" value="Unassembled WGS sequence"/>
</dbReference>
<dbReference type="Pfam" id="PF13899">
    <property type="entry name" value="Thioredoxin_7"/>
    <property type="match status" value="1"/>
</dbReference>
<accession>A0ABQ9DBL7</accession>
<sequence>MWCPNTDKKAEFVMELTVILSFLALKKAFAENEEIQEMAQNNFVMLNLMHETTDKNLSPDGQYVPRIMFVAPLIHVFIYSISGNISQSVGIALSSMPEMFKHARRKGCELAARDDIG</sequence>
<name>A0ABQ9DBL7_9PASS</name>
<keyword evidence="1 2" id="KW-0732">Signal</keyword>
<evidence type="ECO:0000256" key="2">
    <source>
        <dbReference type="SAM" id="SignalP"/>
    </source>
</evidence>